<dbReference type="RefSeq" id="WP_183933210.1">
    <property type="nucleotide sequence ID" value="NZ_JACICF010000001.1"/>
</dbReference>
<evidence type="ECO:0008006" key="4">
    <source>
        <dbReference type="Google" id="ProtNLM"/>
    </source>
</evidence>
<dbReference type="AlphaFoldDB" id="A0A839Z2C2"/>
<proteinExistence type="predicted"/>
<keyword evidence="1" id="KW-0812">Transmembrane</keyword>
<accession>A0A839Z2C2</accession>
<dbReference type="Proteomes" id="UP000578569">
    <property type="component" value="Unassembled WGS sequence"/>
</dbReference>
<comment type="caution">
    <text evidence="2">The sequence shown here is derived from an EMBL/GenBank/DDBJ whole genome shotgun (WGS) entry which is preliminary data.</text>
</comment>
<feature type="transmembrane region" description="Helical" evidence="1">
    <location>
        <begin position="41"/>
        <end position="58"/>
    </location>
</feature>
<dbReference type="EMBL" id="JACICF010000001">
    <property type="protein sequence ID" value="MBB3763903.1"/>
    <property type="molecule type" value="Genomic_DNA"/>
</dbReference>
<reference evidence="2 3" key="1">
    <citation type="submission" date="2020-08" db="EMBL/GenBank/DDBJ databases">
        <title>Genomic Encyclopedia of Type Strains, Phase IV (KMG-IV): sequencing the most valuable type-strain genomes for metagenomic binning, comparative biology and taxonomic classification.</title>
        <authorList>
            <person name="Goeker M."/>
        </authorList>
    </citation>
    <scope>NUCLEOTIDE SEQUENCE [LARGE SCALE GENOMIC DNA]</scope>
    <source>
        <strain evidence="2 3">DSM 24194</strain>
    </source>
</reference>
<keyword evidence="3" id="KW-1185">Reference proteome</keyword>
<evidence type="ECO:0000256" key="1">
    <source>
        <dbReference type="SAM" id="Phobius"/>
    </source>
</evidence>
<evidence type="ECO:0000313" key="3">
    <source>
        <dbReference type="Proteomes" id="UP000578569"/>
    </source>
</evidence>
<keyword evidence="1" id="KW-0472">Membrane</keyword>
<gene>
    <name evidence="2" type="ORF">FHS50_000926</name>
</gene>
<organism evidence="2 3">
    <name type="scientific">Sphingomicrobium lutaoense</name>
    <dbReference type="NCBI Taxonomy" id="515949"/>
    <lineage>
        <taxon>Bacteria</taxon>
        <taxon>Pseudomonadati</taxon>
        <taxon>Pseudomonadota</taxon>
        <taxon>Alphaproteobacteria</taxon>
        <taxon>Sphingomonadales</taxon>
        <taxon>Sphingomonadaceae</taxon>
        <taxon>Sphingomicrobium</taxon>
    </lineage>
</organism>
<name>A0A839Z2C2_9SPHN</name>
<protein>
    <recommendedName>
        <fullName evidence="4">Transmembrane protein (PGPGW)</fullName>
    </recommendedName>
</protein>
<evidence type="ECO:0000313" key="2">
    <source>
        <dbReference type="EMBL" id="MBB3763903.1"/>
    </source>
</evidence>
<keyword evidence="1" id="KW-1133">Transmembrane helix</keyword>
<sequence>MAGPGKKWIDQTPLREIVFACGIMLILVSPAVGAIPGPGGVVVFAAGLAMVLRTSRWAQRLYARLKRRYPEVGRWTDWGLRRRSALRREAILKEKKRRLAAKKAGESD</sequence>
<feature type="transmembrane region" description="Helical" evidence="1">
    <location>
        <begin position="17"/>
        <end position="35"/>
    </location>
</feature>